<organism evidence="12 13">
    <name type="scientific">Brassica rapa subsp. trilocularis</name>
    <dbReference type="NCBI Taxonomy" id="1813537"/>
    <lineage>
        <taxon>Eukaryota</taxon>
        <taxon>Viridiplantae</taxon>
        <taxon>Streptophyta</taxon>
        <taxon>Embryophyta</taxon>
        <taxon>Tracheophyta</taxon>
        <taxon>Spermatophyta</taxon>
        <taxon>Magnoliopsida</taxon>
        <taxon>eudicotyledons</taxon>
        <taxon>Gunneridae</taxon>
        <taxon>Pentapetalae</taxon>
        <taxon>rosids</taxon>
        <taxon>malvids</taxon>
        <taxon>Brassicales</taxon>
        <taxon>Brassicaceae</taxon>
        <taxon>Brassiceae</taxon>
        <taxon>Brassica</taxon>
    </lineage>
</organism>
<evidence type="ECO:0000256" key="9">
    <source>
        <dbReference type="ARBA" id="ARBA00038043"/>
    </source>
</evidence>
<dbReference type="InterPro" id="IPR051848">
    <property type="entry name" value="PGIP"/>
</dbReference>
<dbReference type="PANTHER" id="PTHR48059:SF11">
    <property type="entry name" value="LEUCINE-RICH REPEAT-CONTAINING N-TERMINAL PLANT-TYPE DOMAIN-CONTAINING PROTEIN"/>
    <property type="match status" value="1"/>
</dbReference>
<dbReference type="Gene3D" id="3.80.10.10">
    <property type="entry name" value="Ribonuclease Inhibitor"/>
    <property type="match status" value="3"/>
</dbReference>
<evidence type="ECO:0000256" key="5">
    <source>
        <dbReference type="ARBA" id="ARBA00022737"/>
    </source>
</evidence>
<evidence type="ECO:0000256" key="7">
    <source>
        <dbReference type="ARBA" id="ARBA00022989"/>
    </source>
</evidence>
<dbReference type="Proteomes" id="UP000823674">
    <property type="component" value="Chromosome A01"/>
</dbReference>
<keyword evidence="3" id="KW-0433">Leucine-rich repeat</keyword>
<keyword evidence="5" id="KW-0677">Repeat</keyword>
<dbReference type="InterPro" id="IPR003591">
    <property type="entry name" value="Leu-rich_rpt_typical-subtyp"/>
</dbReference>
<comment type="similarity">
    <text evidence="9">Belongs to the polygalacturonase-inhibiting protein family.</text>
</comment>
<dbReference type="PRINTS" id="PR00019">
    <property type="entry name" value="LEURICHRPT"/>
</dbReference>
<dbReference type="EMBL" id="JADBGQ010000001">
    <property type="protein sequence ID" value="KAG5415458.1"/>
    <property type="molecule type" value="Genomic_DNA"/>
</dbReference>
<dbReference type="InterPro" id="IPR032675">
    <property type="entry name" value="LRR_dom_sf"/>
</dbReference>
<name>A0ABQ7NX73_BRACM</name>
<evidence type="ECO:0000313" key="13">
    <source>
        <dbReference type="Proteomes" id="UP000823674"/>
    </source>
</evidence>
<dbReference type="InterPro" id="IPR000782">
    <property type="entry name" value="FAS1_domain"/>
</dbReference>
<dbReference type="PANTHER" id="PTHR48059">
    <property type="entry name" value="POLYGALACTURONASE INHIBITOR 1"/>
    <property type="match status" value="1"/>
</dbReference>
<evidence type="ECO:0000256" key="1">
    <source>
        <dbReference type="ARBA" id="ARBA00004196"/>
    </source>
</evidence>
<comment type="subcellular location">
    <subcellularLocation>
        <location evidence="1">Cell envelope</location>
    </subcellularLocation>
</comment>
<evidence type="ECO:0000256" key="6">
    <source>
        <dbReference type="ARBA" id="ARBA00022974"/>
    </source>
</evidence>
<evidence type="ECO:0000256" key="4">
    <source>
        <dbReference type="ARBA" id="ARBA00022692"/>
    </source>
</evidence>
<dbReference type="Pfam" id="PF00560">
    <property type="entry name" value="LRR_1"/>
    <property type="match status" value="4"/>
</dbReference>
<dbReference type="PROSITE" id="PS51450">
    <property type="entry name" value="LRR"/>
    <property type="match status" value="2"/>
</dbReference>
<accession>A0ABQ7NX73</accession>
<evidence type="ECO:0000313" key="12">
    <source>
        <dbReference type="EMBL" id="KAG5415458.1"/>
    </source>
</evidence>
<proteinExistence type="inferred from homology"/>
<dbReference type="SMART" id="SM00369">
    <property type="entry name" value="LRR_TYP"/>
    <property type="match status" value="6"/>
</dbReference>
<dbReference type="Pfam" id="PF08263">
    <property type="entry name" value="LRRNT_2"/>
    <property type="match status" value="1"/>
</dbReference>
<keyword evidence="6" id="KW-0325">Glycoprotein</keyword>
<evidence type="ECO:0000259" key="11">
    <source>
        <dbReference type="SMART" id="SM00554"/>
    </source>
</evidence>
<feature type="transmembrane region" description="Helical" evidence="10">
    <location>
        <begin position="610"/>
        <end position="629"/>
    </location>
</feature>
<sequence>MKVGDLPYLQYLTFRKLPNLTGEIPPTIAKLKYLKSLWLSWNSLTGPVPEFLSQLKNLEYINLSFNKLSGSIPGSLSLLPKLDFLELSRNKLTGPIPESFGSFKRAVYGIYLSHNQLSGSIPKSLGNIDFNTIDLSRNKLEGDASMLFGVKKTTWHIDLSRNMFQFDISKVKVAKTVNFLDLNHNGLTGSIPDQWTQLDLQTFNVSYNRLCGRIPQGGDLQSFDAYAYLHNKCLCGAPLPSCNTTTLLLLLFALLLTTSLSKDLCHKDDLSGSIPGSLSLLPKLEILDLSRNKLTGSIPESFGSFKGVMYALFLSHNQLSGSIPKSLENLDINQIDLSRNKLEGDASMLFGAQKTTHNIDLSRNMFQFNISMVKVSKTVNFLHLNHNGLTGTIPIQWTQLDLQIFNVSYNRLCGRIPQGGELQRFDAYAYLHNKCLCGAPLQSLASFPRPPSDPPDLCFKFALRSNPPDPPVPPDPPPDILSVMGFLQLYNLWATVGFPHKFSDPKLCLTISDGGLASDKDLFFPDGTVFVLTPLYQVSSDSLPYASECGWIISVWVELVLLDLRFSVLVPTVSVAFGYAIVAFVGTFVVCVWSITAVCRCCPFTAVCRFTSTFALMAFEMTWHSLLMWQFGVKVLKLCILSANLVCLGSLCPPYSFKECFILPHRSLVISEIVIGSIVLKMVLFVAEAKMSIVSRFDGVNCLTSLTMEAFIPPLYCFDQECQFEEVFWSDLPFSEKTVVERVISPLSSLCLSTCCLSFTICLSTQTQTQHTMEGKTTTLLLLLFTLLLTTSLSKDLCHKDDKNTLLKIKKAMNDPYTIISWDPKDDCCTWYAVECGNASINHRVTSLDISNDDVSAQIPPEVGDLPYLEYLIFHKLPNLTGEIPPTITKLKYLRYLWLSWNNLSGPVPELLSQLKNLEYINLSFNKLSGSIPGSLSLLPKLEFLELSRNKLTGSIPESFGSFKGVVYALYLSHNQLSGSIPKSLGNLDINQIDLSRNKLEGDASMLFGAKKTTQHIDLSRNMFQFNISKVKVAKTVNFLDLNHNSLTGSIPVQWTQLDLQTFNVSYNRLCGRIPQGGDLQRFDAYAYLHNKCLCDAPLQSCKNNFFDELSLLLLLLLQVSEMGCCSLDCFVYFVLSIALAFMAVSTTLPPPPDSNITKPNVRPLSHRDPLSLNASQALRQSNFKAIATLLRISPEIFLSSSSPNTTLFAIDDSSLFNTSSLPPLFLKQLLQYHTLPLRLPMKDLLQKPQGTCLPTLLRHKSVQISTVDKESRTAEVNHVMISHPDMFLGDSLVIHGVLGPFSPLQPHMDHIPHSSLCQSDRNKTILEEEEEAVPVKIDWTRIIQLLSSNGFVPFAIGLHSVLNRIISDQHKNLTGVTILATPSLVSLSSASPLLYEVMRRHIIAQRLTNKELASMPDKALLKTLDPYQDLIITRTSVVNSSQSQRLMISGVEIIAPDMFSSSNFVIHGISHTL</sequence>
<evidence type="ECO:0000256" key="2">
    <source>
        <dbReference type="ARBA" id="ARBA00007843"/>
    </source>
</evidence>
<keyword evidence="6" id="KW-0654">Proteoglycan</keyword>
<comment type="caution">
    <text evidence="12">The sequence shown here is derived from an EMBL/GenBank/DDBJ whole genome shotgun (WGS) entry which is preliminary data.</text>
</comment>
<dbReference type="Pfam" id="PF13855">
    <property type="entry name" value="LRR_8"/>
    <property type="match status" value="2"/>
</dbReference>
<evidence type="ECO:0000256" key="8">
    <source>
        <dbReference type="ARBA" id="ARBA00023136"/>
    </source>
</evidence>
<keyword evidence="8 10" id="KW-0472">Membrane</keyword>
<dbReference type="SMART" id="SM00554">
    <property type="entry name" value="FAS1"/>
    <property type="match status" value="2"/>
</dbReference>
<gene>
    <name evidence="12" type="primary">A01p039280.1_BraROA</name>
    <name evidence="12" type="ORF">IGI04_003025</name>
</gene>
<keyword evidence="13" id="KW-1185">Reference proteome</keyword>
<dbReference type="InterPro" id="IPR013210">
    <property type="entry name" value="LRR_N_plant-typ"/>
</dbReference>
<keyword evidence="7 10" id="KW-1133">Transmembrane helix</keyword>
<dbReference type="InterPro" id="IPR001611">
    <property type="entry name" value="Leu-rich_rpt"/>
</dbReference>
<evidence type="ECO:0000256" key="3">
    <source>
        <dbReference type="ARBA" id="ARBA00022614"/>
    </source>
</evidence>
<protein>
    <recommendedName>
        <fullName evidence="11">FAS1 domain-containing protein</fullName>
    </recommendedName>
</protein>
<dbReference type="Gene3D" id="2.30.180.10">
    <property type="entry name" value="FAS1 domain"/>
    <property type="match status" value="1"/>
</dbReference>
<dbReference type="SUPFAM" id="SSF52058">
    <property type="entry name" value="L domain-like"/>
    <property type="match status" value="3"/>
</dbReference>
<evidence type="ECO:0000256" key="10">
    <source>
        <dbReference type="SAM" id="Phobius"/>
    </source>
</evidence>
<comment type="similarity">
    <text evidence="2">Belongs to the fasciclin-like AGP family.</text>
</comment>
<feature type="domain" description="FAS1" evidence="11">
    <location>
        <begin position="1378"/>
        <end position="1474"/>
    </location>
</feature>
<dbReference type="SUPFAM" id="SSF82153">
    <property type="entry name" value="FAS1 domain"/>
    <property type="match status" value="1"/>
</dbReference>
<reference evidence="12 13" key="1">
    <citation type="submission" date="2021-03" db="EMBL/GenBank/DDBJ databases">
        <authorList>
            <person name="King G.J."/>
            <person name="Bancroft I."/>
            <person name="Baten A."/>
            <person name="Bloomfield J."/>
            <person name="Borpatragohain P."/>
            <person name="He Z."/>
            <person name="Irish N."/>
            <person name="Irwin J."/>
            <person name="Liu K."/>
            <person name="Mauleon R.P."/>
            <person name="Moore J."/>
            <person name="Morris R."/>
            <person name="Ostergaard L."/>
            <person name="Wang B."/>
            <person name="Wells R."/>
        </authorList>
    </citation>
    <scope>NUCLEOTIDE SEQUENCE [LARGE SCALE GENOMIC DNA]</scope>
    <source>
        <strain evidence="12">R-o-18</strain>
        <tissue evidence="12">Leaf</tissue>
    </source>
</reference>
<feature type="transmembrane region" description="Helical" evidence="10">
    <location>
        <begin position="576"/>
        <end position="598"/>
    </location>
</feature>
<feature type="domain" description="FAS1" evidence="11">
    <location>
        <begin position="1207"/>
        <end position="1305"/>
    </location>
</feature>
<keyword evidence="4 10" id="KW-0812">Transmembrane</keyword>
<dbReference type="InterPro" id="IPR036378">
    <property type="entry name" value="FAS1_dom_sf"/>
</dbReference>